<feature type="domain" description="Solute-binding protein family 5" evidence="6">
    <location>
        <begin position="84"/>
        <end position="475"/>
    </location>
</feature>
<dbReference type="Gene3D" id="3.40.190.10">
    <property type="entry name" value="Periplasmic binding protein-like II"/>
    <property type="match status" value="1"/>
</dbReference>
<dbReference type="Gene3D" id="3.90.76.10">
    <property type="entry name" value="Dipeptide-binding Protein, Domain 1"/>
    <property type="match status" value="1"/>
</dbReference>
<evidence type="ECO:0000256" key="5">
    <source>
        <dbReference type="ARBA" id="ARBA00022856"/>
    </source>
</evidence>
<evidence type="ECO:0000256" key="4">
    <source>
        <dbReference type="ARBA" id="ARBA00022729"/>
    </source>
</evidence>
<dbReference type="RefSeq" id="WP_131014120.1">
    <property type="nucleotide sequence ID" value="NZ_SIRE01000010.1"/>
</dbReference>
<dbReference type="AlphaFoldDB" id="A0A4Q9DTX4"/>
<evidence type="ECO:0000313" key="7">
    <source>
        <dbReference type="EMBL" id="TBL78137.1"/>
    </source>
</evidence>
<dbReference type="GO" id="GO:0030288">
    <property type="term" value="C:outer membrane-bounded periplasmic space"/>
    <property type="evidence" value="ECO:0007669"/>
    <property type="project" value="UniProtKB-ARBA"/>
</dbReference>
<dbReference type="GO" id="GO:0015833">
    <property type="term" value="P:peptide transport"/>
    <property type="evidence" value="ECO:0007669"/>
    <property type="project" value="UniProtKB-KW"/>
</dbReference>
<keyword evidence="3" id="KW-0813">Transport</keyword>
<dbReference type="FunFam" id="3.90.76.10:FF:000001">
    <property type="entry name" value="Oligopeptide ABC transporter substrate-binding protein"/>
    <property type="match status" value="1"/>
</dbReference>
<dbReference type="PIRSF" id="PIRSF002741">
    <property type="entry name" value="MppA"/>
    <property type="match status" value="1"/>
</dbReference>
<dbReference type="InterPro" id="IPR039424">
    <property type="entry name" value="SBP_5"/>
</dbReference>
<evidence type="ECO:0000256" key="3">
    <source>
        <dbReference type="ARBA" id="ARBA00022448"/>
    </source>
</evidence>
<dbReference type="CDD" id="cd08504">
    <property type="entry name" value="PBP2_OppA"/>
    <property type="match status" value="1"/>
</dbReference>
<evidence type="ECO:0000313" key="8">
    <source>
        <dbReference type="Proteomes" id="UP000293142"/>
    </source>
</evidence>
<dbReference type="PROSITE" id="PS51257">
    <property type="entry name" value="PROKAR_LIPOPROTEIN"/>
    <property type="match status" value="1"/>
</dbReference>
<proteinExistence type="inferred from homology"/>
<sequence length="555" mass="60886">MNVQKLAVIAAVTGLLGGTIAGCSGGGQQNQGGSANTAAPAQEFRINLAAEPPALDSSIATTNPTFTILNAINEGLYRLDKDGKPTPGLAKEMPQISGDGLVYTIALRDGLTWADGTPLKASDFEFAYKRTLDPATKAKYATMMTWIKGGSELNKAKPEEVEAKKAALGIKATGDTTLEITLVKPVAFFTDQLSMPIFFPQKPDFVKAQGDKYGAEATTVIGAGPFKLEKWDHNQQLVMVKNDKYWDAANVKLTKVVVNVVKDSSTGLNLYETNQVDLTELKGDQVTMYKDKPDVAIKNEFVTAYIMFNQNPQYAPFLQNAKVRQALSMAIDKKSMIDIVLGGASVSATGLVPVTMSDGNKGEFRKTAGDTVAAFDAAKAKQLLQEGLQELSLSALPKFKLTADDTDVAKKTVEFIQAQWKQNLGVDIDGEPLPFALRVEKMQNKKDFQALIALWGADYNDPMTFLDMWVSDNASFNYMQYKNKQYDALVASADKEVDAAKRTQMLVDAEKLLMNDMPLAPLYFRTRPYARKTNVQGLILPPMSKEWELKWTYIK</sequence>
<dbReference type="OrthoDB" id="9801912at2"/>
<name>A0A4Q9DTX4_9BACL</name>
<evidence type="ECO:0000256" key="1">
    <source>
        <dbReference type="ARBA" id="ARBA00004196"/>
    </source>
</evidence>
<keyword evidence="4" id="KW-0732">Signal</keyword>
<evidence type="ECO:0000256" key="2">
    <source>
        <dbReference type="ARBA" id="ARBA00005695"/>
    </source>
</evidence>
<dbReference type="GO" id="GO:1904680">
    <property type="term" value="F:peptide transmembrane transporter activity"/>
    <property type="evidence" value="ECO:0007669"/>
    <property type="project" value="TreeGrafter"/>
</dbReference>
<keyword evidence="8" id="KW-1185">Reference proteome</keyword>
<comment type="caution">
    <text evidence="7">The sequence shown here is derived from an EMBL/GenBank/DDBJ whole genome shotgun (WGS) entry which is preliminary data.</text>
</comment>
<dbReference type="InterPro" id="IPR030678">
    <property type="entry name" value="Peptide/Ni-bd"/>
</dbReference>
<dbReference type="PANTHER" id="PTHR30290">
    <property type="entry name" value="PERIPLASMIC BINDING COMPONENT OF ABC TRANSPORTER"/>
    <property type="match status" value="1"/>
</dbReference>
<reference evidence="7 8" key="1">
    <citation type="submission" date="2019-02" db="EMBL/GenBank/DDBJ databases">
        <title>Paenibacillus sp. nov., isolated from surface-sterilized tissue of Thalictrum simplex L.</title>
        <authorList>
            <person name="Tuo L."/>
        </authorList>
    </citation>
    <scope>NUCLEOTIDE SEQUENCE [LARGE SCALE GENOMIC DNA]</scope>
    <source>
        <strain evidence="7 8">N2SHLJ1</strain>
    </source>
</reference>
<accession>A0A4Q9DTX4</accession>
<comment type="subcellular location">
    <subcellularLocation>
        <location evidence="1">Cell envelope</location>
    </subcellularLocation>
</comment>
<keyword evidence="5" id="KW-0653">Protein transport</keyword>
<dbReference type="FunFam" id="3.10.105.10:FF:000001">
    <property type="entry name" value="Oligopeptide ABC transporter, oligopeptide-binding protein"/>
    <property type="match status" value="1"/>
</dbReference>
<dbReference type="PANTHER" id="PTHR30290:SF10">
    <property type="entry name" value="PERIPLASMIC OLIGOPEPTIDE-BINDING PROTEIN-RELATED"/>
    <property type="match status" value="1"/>
</dbReference>
<dbReference type="EMBL" id="SIRE01000010">
    <property type="protein sequence ID" value="TBL78137.1"/>
    <property type="molecule type" value="Genomic_DNA"/>
</dbReference>
<dbReference type="Gene3D" id="3.10.105.10">
    <property type="entry name" value="Dipeptide-binding Protein, Domain 3"/>
    <property type="match status" value="1"/>
</dbReference>
<protein>
    <submittedName>
        <fullName evidence="7">Peptide ABC transporter substrate-binding protein</fullName>
    </submittedName>
</protein>
<organism evidence="7 8">
    <name type="scientific">Paenibacillus thalictri</name>
    <dbReference type="NCBI Taxonomy" id="2527873"/>
    <lineage>
        <taxon>Bacteria</taxon>
        <taxon>Bacillati</taxon>
        <taxon>Bacillota</taxon>
        <taxon>Bacilli</taxon>
        <taxon>Bacillales</taxon>
        <taxon>Paenibacillaceae</taxon>
        <taxon>Paenibacillus</taxon>
    </lineage>
</organism>
<keyword evidence="5" id="KW-0571">Peptide transport</keyword>
<dbReference type="GO" id="GO:0043190">
    <property type="term" value="C:ATP-binding cassette (ABC) transporter complex"/>
    <property type="evidence" value="ECO:0007669"/>
    <property type="project" value="InterPro"/>
</dbReference>
<dbReference type="InterPro" id="IPR000914">
    <property type="entry name" value="SBP_5_dom"/>
</dbReference>
<evidence type="ECO:0000259" key="6">
    <source>
        <dbReference type="Pfam" id="PF00496"/>
    </source>
</evidence>
<dbReference type="Pfam" id="PF00496">
    <property type="entry name" value="SBP_bac_5"/>
    <property type="match status" value="1"/>
</dbReference>
<dbReference type="SUPFAM" id="SSF53850">
    <property type="entry name" value="Periplasmic binding protein-like II"/>
    <property type="match status" value="1"/>
</dbReference>
<comment type="similarity">
    <text evidence="2">Belongs to the bacterial solute-binding protein 5 family.</text>
</comment>
<gene>
    <name evidence="7" type="ORF">EYB31_14730</name>
</gene>
<dbReference type="Proteomes" id="UP000293142">
    <property type="component" value="Unassembled WGS sequence"/>
</dbReference>